<evidence type="ECO:0000313" key="2">
    <source>
        <dbReference type="Proteomes" id="UP000004633"/>
    </source>
</evidence>
<protein>
    <recommendedName>
        <fullName evidence="3">Flagellar protein FliT</fullName>
    </recommendedName>
</protein>
<dbReference type="HOGENOM" id="CLU_166783_0_0_9"/>
<gene>
    <name evidence="1" type="ORF">HMPREF9555_01668</name>
</gene>
<evidence type="ECO:0000313" key="1">
    <source>
        <dbReference type="EMBL" id="EFW29263.1"/>
    </source>
</evidence>
<sequence>MPDEQYAAAAELWEKYRVLTHELIKFIDGEEIDTFISLVDQREQIVDLIRALPADPYKESAAWEAFDAEVRPLEMQIGYKARAWLNKSRRQNAAVHSYDLTEASPLGSVLNKRY</sequence>
<keyword evidence="2" id="KW-1185">Reference proteome</keyword>
<reference evidence="1 2" key="1">
    <citation type="submission" date="2010-08" db="EMBL/GenBank/DDBJ databases">
        <authorList>
            <person name="Weinstock G."/>
            <person name="Sodergren E."/>
            <person name="Clifton S."/>
            <person name="Fulton L."/>
            <person name="Fulton B."/>
            <person name="Courtney L."/>
            <person name="Fronick C."/>
            <person name="Harrison M."/>
            <person name="Strong C."/>
            <person name="Farmer C."/>
            <person name="Delahaunty K."/>
            <person name="Markovic C."/>
            <person name="Hall O."/>
            <person name="Minx P."/>
            <person name="Tomlinson C."/>
            <person name="Mitreva M."/>
            <person name="Hou S."/>
            <person name="Chen J."/>
            <person name="Wollam A."/>
            <person name="Pepin K.H."/>
            <person name="Johnson M."/>
            <person name="Bhonagiri V."/>
            <person name="Zhang X."/>
            <person name="Suruliraj S."/>
            <person name="Warren W."/>
            <person name="Chinwalla A."/>
            <person name="Mardis E.R."/>
            <person name="Wilson R.K."/>
        </authorList>
    </citation>
    <scope>NUCLEOTIDE SEQUENCE [LARGE SCALE GENOMIC DNA]</scope>
    <source>
        <strain evidence="1 2">F0399</strain>
    </source>
</reference>
<dbReference type="STRING" id="749551.HMPREF9555_01668"/>
<comment type="caution">
    <text evidence="1">The sequence shown here is derived from an EMBL/GenBank/DDBJ whole genome shotgun (WGS) entry which is preliminary data.</text>
</comment>
<evidence type="ECO:0008006" key="3">
    <source>
        <dbReference type="Google" id="ProtNLM"/>
    </source>
</evidence>
<name>E7N3S8_9FIRM</name>
<dbReference type="EMBL" id="AECV01000035">
    <property type="protein sequence ID" value="EFW29263.1"/>
    <property type="molecule type" value="Genomic_DNA"/>
</dbReference>
<organism evidence="1 2">
    <name type="scientific">Selenomonas artemidis F0399</name>
    <dbReference type="NCBI Taxonomy" id="749551"/>
    <lineage>
        <taxon>Bacteria</taxon>
        <taxon>Bacillati</taxon>
        <taxon>Bacillota</taxon>
        <taxon>Negativicutes</taxon>
        <taxon>Selenomonadales</taxon>
        <taxon>Selenomonadaceae</taxon>
        <taxon>Selenomonas</taxon>
    </lineage>
</organism>
<proteinExistence type="predicted"/>
<dbReference type="AlphaFoldDB" id="E7N3S8"/>
<dbReference type="RefSeq" id="WP_009350316.1">
    <property type="nucleotide sequence ID" value="NZ_GL638147.1"/>
</dbReference>
<dbReference type="Proteomes" id="UP000004633">
    <property type="component" value="Unassembled WGS sequence"/>
</dbReference>
<accession>E7N3S8</accession>